<reference evidence="1" key="1">
    <citation type="submission" date="2023-04" db="EMBL/GenBank/DDBJ databases">
        <title>Draft Genome sequencing of Naganishia species isolated from polar environments using Oxford Nanopore Technology.</title>
        <authorList>
            <person name="Leo P."/>
            <person name="Venkateswaran K."/>
        </authorList>
    </citation>
    <scope>NUCLEOTIDE SEQUENCE</scope>
    <source>
        <strain evidence="1">MNA-CCFEE 5425</strain>
    </source>
</reference>
<sequence>MAVTTLDLLADSVFVVILQSIGVVVGDGAVGKWFPEISHHAPGVPMILVGTKLDLRDDPLTLSKMRERRFTPVTYQQGAACAREIGAVKYLEASSLTQQGLKNVFDEAIKTVLAPPGSGNGMGGAGGNGMGKRKKKKDCVIL</sequence>
<comment type="caution">
    <text evidence="1">The sequence shown here is derived from an EMBL/GenBank/DDBJ whole genome shotgun (WGS) entry which is preliminary data.</text>
</comment>
<dbReference type="Proteomes" id="UP001243375">
    <property type="component" value="Unassembled WGS sequence"/>
</dbReference>
<organism evidence="1 2">
    <name type="scientific">Naganishia vaughanmartiniae</name>
    <dbReference type="NCBI Taxonomy" id="1424756"/>
    <lineage>
        <taxon>Eukaryota</taxon>
        <taxon>Fungi</taxon>
        <taxon>Dikarya</taxon>
        <taxon>Basidiomycota</taxon>
        <taxon>Agaricomycotina</taxon>
        <taxon>Tremellomycetes</taxon>
        <taxon>Filobasidiales</taxon>
        <taxon>Filobasidiaceae</taxon>
        <taxon>Naganishia</taxon>
    </lineage>
</organism>
<evidence type="ECO:0000313" key="1">
    <source>
        <dbReference type="EMBL" id="KAJ9116467.1"/>
    </source>
</evidence>
<gene>
    <name evidence="1" type="ORF">QFC22_004909</name>
</gene>
<keyword evidence="2" id="KW-1185">Reference proteome</keyword>
<accession>A0ACC2WXT9</accession>
<protein>
    <submittedName>
        <fullName evidence="1">Uncharacterized protein</fullName>
    </submittedName>
</protein>
<dbReference type="EMBL" id="JASBWU010000014">
    <property type="protein sequence ID" value="KAJ9116467.1"/>
    <property type="molecule type" value="Genomic_DNA"/>
</dbReference>
<evidence type="ECO:0000313" key="2">
    <source>
        <dbReference type="Proteomes" id="UP001243375"/>
    </source>
</evidence>
<proteinExistence type="predicted"/>
<name>A0ACC2WXT9_9TREE</name>